<dbReference type="PANTHER" id="PTHR43692:SF1">
    <property type="entry name" value="UDP-N-ACETYLMURAMOYLALANINE--D-GLUTAMATE LIGASE"/>
    <property type="match status" value="1"/>
</dbReference>
<dbReference type="OrthoDB" id="9809796at2"/>
<evidence type="ECO:0000256" key="3">
    <source>
        <dbReference type="ARBA" id="ARBA00022490"/>
    </source>
</evidence>
<keyword evidence="7 8" id="KW-0133">Cell shape</keyword>
<dbReference type="Gene3D" id="3.40.50.720">
    <property type="entry name" value="NAD(P)-binding Rossmann-like Domain"/>
    <property type="match status" value="1"/>
</dbReference>
<evidence type="ECO:0000313" key="12">
    <source>
        <dbReference type="Proteomes" id="UP000255233"/>
    </source>
</evidence>
<accession>A0A379MWA0</accession>
<evidence type="ECO:0000256" key="4">
    <source>
        <dbReference type="ARBA" id="ARBA00022598"/>
    </source>
</evidence>
<protein>
    <recommendedName>
        <fullName evidence="7 8">UDP-N-acetylmuramoylalanine--D-glutamate ligase</fullName>
        <ecNumber evidence="7 8">6.3.2.9</ecNumber>
    </recommendedName>
    <alternativeName>
        <fullName evidence="7">D-glutamic acid-adding enzyme</fullName>
    </alternativeName>
    <alternativeName>
        <fullName evidence="7">UDP-N-acetylmuramoyl-L-alanyl-D-glutamate synthetase</fullName>
    </alternativeName>
</protein>
<dbReference type="GO" id="GO:0005737">
    <property type="term" value="C:cytoplasm"/>
    <property type="evidence" value="ECO:0007669"/>
    <property type="project" value="UniProtKB-SubCell"/>
</dbReference>
<dbReference type="Pfam" id="PF02875">
    <property type="entry name" value="Mur_ligase_C"/>
    <property type="match status" value="1"/>
</dbReference>
<keyword evidence="5 7" id="KW-0547">Nucleotide-binding</keyword>
<keyword evidence="7 8" id="KW-0961">Cell wall biogenesis/degradation</keyword>
<keyword evidence="6 7" id="KW-0067">ATP-binding</keyword>
<dbReference type="UniPathway" id="UPA00219"/>
<dbReference type="InterPro" id="IPR013221">
    <property type="entry name" value="Mur_ligase_cen"/>
</dbReference>
<comment type="subcellular location">
    <subcellularLocation>
        <location evidence="1 7 8">Cytoplasm</location>
    </subcellularLocation>
</comment>
<dbReference type="AlphaFoldDB" id="A0A379MWA0"/>
<comment type="similarity">
    <text evidence="7">Belongs to the MurCDEF family.</text>
</comment>
<dbReference type="GO" id="GO:0005524">
    <property type="term" value="F:ATP binding"/>
    <property type="evidence" value="ECO:0007669"/>
    <property type="project" value="UniProtKB-UniRule"/>
</dbReference>
<evidence type="ECO:0000259" key="10">
    <source>
        <dbReference type="Pfam" id="PF08245"/>
    </source>
</evidence>
<dbReference type="EC" id="6.3.2.9" evidence="7 8"/>
<dbReference type="EMBL" id="UGVL01000001">
    <property type="protein sequence ID" value="SUE35049.1"/>
    <property type="molecule type" value="Genomic_DNA"/>
</dbReference>
<dbReference type="Pfam" id="PF08245">
    <property type="entry name" value="Mur_ligase_M"/>
    <property type="match status" value="1"/>
</dbReference>
<keyword evidence="7 8" id="KW-0573">Peptidoglycan synthesis</keyword>
<dbReference type="InterPro" id="IPR036565">
    <property type="entry name" value="Mur-like_cat_sf"/>
</dbReference>
<dbReference type="GO" id="GO:0008764">
    <property type="term" value="F:UDP-N-acetylmuramoylalanine-D-glutamate ligase activity"/>
    <property type="evidence" value="ECO:0007669"/>
    <property type="project" value="UniProtKB-UniRule"/>
</dbReference>
<reference evidence="11 12" key="1">
    <citation type="submission" date="2018-06" db="EMBL/GenBank/DDBJ databases">
        <authorList>
            <consortium name="Pathogen Informatics"/>
            <person name="Doyle S."/>
        </authorList>
    </citation>
    <scope>NUCLEOTIDE SEQUENCE [LARGE SCALE GENOMIC DNA]</scope>
    <source>
        <strain evidence="11 12">NCTC11190</strain>
    </source>
</reference>
<organism evidence="11 12">
    <name type="scientific">Rikenella microfusus</name>
    <dbReference type="NCBI Taxonomy" id="28139"/>
    <lineage>
        <taxon>Bacteria</taxon>
        <taxon>Pseudomonadati</taxon>
        <taxon>Bacteroidota</taxon>
        <taxon>Bacteroidia</taxon>
        <taxon>Bacteroidales</taxon>
        <taxon>Rikenellaceae</taxon>
        <taxon>Rikenella</taxon>
    </lineage>
</organism>
<gene>
    <name evidence="7 11" type="primary">murD</name>
    <name evidence="11" type="ORF">NCTC11190_02291</name>
</gene>
<dbReference type="SUPFAM" id="SSF51984">
    <property type="entry name" value="MurCD N-terminal domain"/>
    <property type="match status" value="1"/>
</dbReference>
<dbReference type="GO" id="GO:0008360">
    <property type="term" value="P:regulation of cell shape"/>
    <property type="evidence" value="ECO:0007669"/>
    <property type="project" value="UniProtKB-KW"/>
</dbReference>
<dbReference type="GO" id="GO:0009252">
    <property type="term" value="P:peptidoglycan biosynthetic process"/>
    <property type="evidence" value="ECO:0007669"/>
    <property type="project" value="UniProtKB-UniRule"/>
</dbReference>
<comment type="pathway">
    <text evidence="2 7 8">Cell wall biogenesis; peptidoglycan biosynthesis.</text>
</comment>
<dbReference type="InterPro" id="IPR005762">
    <property type="entry name" value="MurD"/>
</dbReference>
<dbReference type="InterPro" id="IPR004101">
    <property type="entry name" value="Mur_ligase_C"/>
</dbReference>
<dbReference type="PANTHER" id="PTHR43692">
    <property type="entry name" value="UDP-N-ACETYLMURAMOYLALANINE--D-GLUTAMATE LIGASE"/>
    <property type="match status" value="1"/>
</dbReference>
<dbReference type="SUPFAM" id="SSF53244">
    <property type="entry name" value="MurD-like peptide ligases, peptide-binding domain"/>
    <property type="match status" value="1"/>
</dbReference>
<keyword evidence="7 8" id="KW-0132">Cell division</keyword>
<sequence>MALAVILGGGESGYGSAVLAASKGYEVLLSDSGILREPYRSQMVEQGIPFEENGHTLAKVLEAEFVVKSPGIPETVPVIRAIREKGIPVISEIEFAGRYLAPHTRTVCITGSNGKTTTTTLTYEIMRAAGFRAALAGNIGRSLALQVAETPQEEQPDWYVIELSSFQLDGMYDFRADIALLLNITPDHLDRYDHKLDNYAASKFRITRNQRPDDLFVYNGDDPETSARLPQVLPYSKAEKRAFYVKNGAEEAAVRYDAATGIMRCDDFRFPASEMRIKGLHNIADALAAVVACRRVGVPDEAIAGTLRRFGGVEHRLEPVATVGGVEYINDSKATNVDSVWYALQAMTRPTVWIAGGTDKGNDYGVLLPLVREHVKALVCMGLDNAKLVRSFAGEIPVYDTASLGEALKACRRVAESGDTVLLSPACASFDLFRNYEDRGEQFKKAVAELAE</sequence>
<dbReference type="Gene3D" id="3.40.1190.10">
    <property type="entry name" value="Mur-like, catalytic domain"/>
    <property type="match status" value="1"/>
</dbReference>
<proteinExistence type="inferred from homology"/>
<feature type="domain" description="Mur ligase C-terminal" evidence="9">
    <location>
        <begin position="315"/>
        <end position="427"/>
    </location>
</feature>
<evidence type="ECO:0000313" key="11">
    <source>
        <dbReference type="EMBL" id="SUE35049.1"/>
    </source>
</evidence>
<dbReference type="STRING" id="880526.GCA_000427365_01529"/>
<evidence type="ECO:0000256" key="8">
    <source>
        <dbReference type="RuleBase" id="RU003664"/>
    </source>
</evidence>
<evidence type="ECO:0000256" key="5">
    <source>
        <dbReference type="ARBA" id="ARBA00022741"/>
    </source>
</evidence>
<evidence type="ECO:0000259" key="9">
    <source>
        <dbReference type="Pfam" id="PF02875"/>
    </source>
</evidence>
<dbReference type="GO" id="GO:0051301">
    <property type="term" value="P:cell division"/>
    <property type="evidence" value="ECO:0007669"/>
    <property type="project" value="UniProtKB-KW"/>
</dbReference>
<comment type="function">
    <text evidence="7 8">Cell wall formation. Catalyzes the addition of glutamate to the nucleotide precursor UDP-N-acetylmuramoyl-L-alanine (UMA).</text>
</comment>
<evidence type="ECO:0000256" key="1">
    <source>
        <dbReference type="ARBA" id="ARBA00004496"/>
    </source>
</evidence>
<dbReference type="NCBIfam" id="TIGR01087">
    <property type="entry name" value="murD"/>
    <property type="match status" value="1"/>
</dbReference>
<comment type="catalytic activity">
    <reaction evidence="7 8">
        <text>UDP-N-acetyl-alpha-D-muramoyl-L-alanine + D-glutamate + ATP = UDP-N-acetyl-alpha-D-muramoyl-L-alanyl-D-glutamate + ADP + phosphate + H(+)</text>
        <dbReference type="Rhea" id="RHEA:16429"/>
        <dbReference type="ChEBI" id="CHEBI:15378"/>
        <dbReference type="ChEBI" id="CHEBI:29986"/>
        <dbReference type="ChEBI" id="CHEBI:30616"/>
        <dbReference type="ChEBI" id="CHEBI:43474"/>
        <dbReference type="ChEBI" id="CHEBI:83898"/>
        <dbReference type="ChEBI" id="CHEBI:83900"/>
        <dbReference type="ChEBI" id="CHEBI:456216"/>
        <dbReference type="EC" id="6.3.2.9"/>
    </reaction>
</comment>
<evidence type="ECO:0000256" key="7">
    <source>
        <dbReference type="HAMAP-Rule" id="MF_00639"/>
    </source>
</evidence>
<keyword evidence="7 8" id="KW-0131">Cell cycle</keyword>
<feature type="domain" description="Mur ligase central" evidence="10">
    <location>
        <begin position="109"/>
        <end position="292"/>
    </location>
</feature>
<keyword evidence="4 7" id="KW-0436">Ligase</keyword>
<name>A0A379MWA0_9BACT</name>
<dbReference type="InterPro" id="IPR036615">
    <property type="entry name" value="Mur_ligase_C_dom_sf"/>
</dbReference>
<dbReference type="GO" id="GO:0071555">
    <property type="term" value="P:cell wall organization"/>
    <property type="evidence" value="ECO:0007669"/>
    <property type="project" value="UniProtKB-KW"/>
</dbReference>
<keyword evidence="12" id="KW-1185">Reference proteome</keyword>
<dbReference type="RefSeq" id="WP_027291191.1">
    <property type="nucleotide sequence ID" value="NZ_UGVL01000001.1"/>
</dbReference>
<dbReference type="Proteomes" id="UP000255233">
    <property type="component" value="Unassembled WGS sequence"/>
</dbReference>
<evidence type="ECO:0000256" key="6">
    <source>
        <dbReference type="ARBA" id="ARBA00022840"/>
    </source>
</evidence>
<evidence type="ECO:0000256" key="2">
    <source>
        <dbReference type="ARBA" id="ARBA00004752"/>
    </source>
</evidence>
<dbReference type="HAMAP" id="MF_00639">
    <property type="entry name" value="MurD"/>
    <property type="match status" value="1"/>
</dbReference>
<dbReference type="SUPFAM" id="SSF53623">
    <property type="entry name" value="MurD-like peptide ligases, catalytic domain"/>
    <property type="match status" value="1"/>
</dbReference>
<dbReference type="Gene3D" id="3.90.190.20">
    <property type="entry name" value="Mur ligase, C-terminal domain"/>
    <property type="match status" value="1"/>
</dbReference>
<keyword evidence="3 7" id="KW-0963">Cytoplasm</keyword>
<feature type="binding site" evidence="7">
    <location>
        <begin position="111"/>
        <end position="117"/>
    </location>
    <ligand>
        <name>ATP</name>
        <dbReference type="ChEBI" id="CHEBI:30616"/>
    </ligand>
</feature>